<evidence type="ECO:0000313" key="3">
    <source>
        <dbReference type="Proteomes" id="UP001153069"/>
    </source>
</evidence>
<evidence type="ECO:0000313" key="2">
    <source>
        <dbReference type="EMBL" id="CAB9530227.1"/>
    </source>
</evidence>
<evidence type="ECO:0000256" key="1">
    <source>
        <dbReference type="SAM" id="MobiDB-lite"/>
    </source>
</evidence>
<feature type="compositionally biased region" description="Pro residues" evidence="1">
    <location>
        <begin position="108"/>
        <end position="117"/>
    </location>
</feature>
<feature type="region of interest" description="Disordered" evidence="1">
    <location>
        <begin position="107"/>
        <end position="131"/>
    </location>
</feature>
<accession>A0A9N8EY17</accession>
<sequence length="185" mass="20643">MAPPVLRPSSLRRHVPVDVIECQSQTRFTTNPSALKGDADSLSGGELGSPFFLIQPAELATSTPRRRISSNRNTRALIMPRPKPLRAIPRLGEDGLLKISCDLRNPENPAPLMPEPAPEAGSMTPQQEPRRRYRLKKRVIPDEEIDCREHGCGYIPLANHGMRWHGCLAFPIPAMLKMPDLPVEF</sequence>
<dbReference type="AlphaFoldDB" id="A0A9N8EY17"/>
<gene>
    <name evidence="2" type="ORF">SEMRO_2794_G337270.1</name>
</gene>
<protein>
    <submittedName>
        <fullName evidence="2">Uncharacterized protein</fullName>
    </submittedName>
</protein>
<organism evidence="2 3">
    <name type="scientific">Seminavis robusta</name>
    <dbReference type="NCBI Taxonomy" id="568900"/>
    <lineage>
        <taxon>Eukaryota</taxon>
        <taxon>Sar</taxon>
        <taxon>Stramenopiles</taxon>
        <taxon>Ochrophyta</taxon>
        <taxon>Bacillariophyta</taxon>
        <taxon>Bacillariophyceae</taxon>
        <taxon>Bacillariophycidae</taxon>
        <taxon>Naviculales</taxon>
        <taxon>Naviculaceae</taxon>
        <taxon>Seminavis</taxon>
    </lineage>
</organism>
<name>A0A9N8EY17_9STRA</name>
<dbReference type="Proteomes" id="UP001153069">
    <property type="component" value="Unassembled WGS sequence"/>
</dbReference>
<dbReference type="EMBL" id="CAICTM010002792">
    <property type="protein sequence ID" value="CAB9530227.1"/>
    <property type="molecule type" value="Genomic_DNA"/>
</dbReference>
<reference evidence="2" key="1">
    <citation type="submission" date="2020-06" db="EMBL/GenBank/DDBJ databases">
        <authorList>
            <consortium name="Plant Systems Biology data submission"/>
        </authorList>
    </citation>
    <scope>NUCLEOTIDE SEQUENCE</scope>
    <source>
        <strain evidence="2">D6</strain>
    </source>
</reference>
<comment type="caution">
    <text evidence="2">The sequence shown here is derived from an EMBL/GenBank/DDBJ whole genome shotgun (WGS) entry which is preliminary data.</text>
</comment>
<proteinExistence type="predicted"/>
<keyword evidence="3" id="KW-1185">Reference proteome</keyword>